<evidence type="ECO:0000313" key="4">
    <source>
        <dbReference type="EMBL" id="KTC66319.1"/>
    </source>
</evidence>
<dbReference type="AlphaFoldDB" id="A0A0W0R5G2"/>
<dbReference type="PATRIC" id="fig|45056.6.peg.1013"/>
<feature type="domain" description="Ubiquitin-like protease family profile" evidence="3">
    <location>
        <begin position="1"/>
        <end position="160"/>
    </location>
</feature>
<evidence type="ECO:0000256" key="1">
    <source>
        <dbReference type="ARBA" id="ARBA00022670"/>
    </source>
</evidence>
<keyword evidence="5" id="KW-0614">Plasmid</keyword>
<dbReference type="EMBL" id="LR134418">
    <property type="protein sequence ID" value="VEH84916.1"/>
    <property type="molecule type" value="Genomic_DNA"/>
</dbReference>
<organism evidence="4 6">
    <name type="scientific">Legionella adelaidensis</name>
    <dbReference type="NCBI Taxonomy" id="45056"/>
    <lineage>
        <taxon>Bacteria</taxon>
        <taxon>Pseudomonadati</taxon>
        <taxon>Pseudomonadota</taxon>
        <taxon>Gammaproteobacteria</taxon>
        <taxon>Legionellales</taxon>
        <taxon>Legionellaceae</taxon>
        <taxon>Legionella</taxon>
    </lineage>
</organism>
<dbReference type="OrthoDB" id="5648411at2"/>
<dbReference type="KEGG" id="ladl:NCTC12735_00536"/>
<dbReference type="GO" id="GO:0008234">
    <property type="term" value="F:cysteine-type peptidase activity"/>
    <property type="evidence" value="ECO:0007669"/>
    <property type="project" value="InterPro"/>
</dbReference>
<dbReference type="EMBL" id="LNKA01000001">
    <property type="protein sequence ID" value="KTC66319.1"/>
    <property type="molecule type" value="Genomic_DNA"/>
</dbReference>
<protein>
    <submittedName>
        <fullName evidence="4">Ubiquitin-like protease</fullName>
    </submittedName>
</protein>
<evidence type="ECO:0000259" key="3">
    <source>
        <dbReference type="PROSITE" id="PS50600"/>
    </source>
</evidence>
<name>A0A0W0R5G2_9GAMM</name>
<dbReference type="InterPro" id="IPR003653">
    <property type="entry name" value="Peptidase_C48_C"/>
</dbReference>
<gene>
    <name evidence="4" type="ORF">Lade_0977</name>
    <name evidence="5" type="ORF">NCTC12735_00536</name>
</gene>
<keyword evidence="2" id="KW-0378">Hydrolase</keyword>
<dbReference type="Gene3D" id="3.40.395.10">
    <property type="entry name" value="Adenoviral Proteinase, Chain A"/>
    <property type="match status" value="1"/>
</dbReference>
<evidence type="ECO:0000313" key="6">
    <source>
        <dbReference type="Proteomes" id="UP000054859"/>
    </source>
</evidence>
<evidence type="ECO:0000313" key="5">
    <source>
        <dbReference type="EMBL" id="VEH84916.1"/>
    </source>
</evidence>
<keyword evidence="6" id="KW-1185">Reference proteome</keyword>
<dbReference type="RefSeq" id="WP_058462006.1">
    <property type="nucleotide sequence ID" value="NZ_CAAAHS010000002.1"/>
</dbReference>
<sequence length="498" mass="57401">MPLLSELRTVIPNYWYTTAQLNAVGKAWESESPHHLFLVSEKVYKTKLAERHLIQKKDIFPLKILLPLNCDGDHWTSVAIQVSQKAGKAHIKISFTDSNKFTNLYITLDSAIKAEVSRLKILLLKVYPQAEIESEIYPFSWKQEDYSSCGPYSLANGMRCLNEEGYQPNPGRVAIRIQQLNKMESSIAIKGCSNNNEIDEILTYWLKDRISQNKPYLLTSSVTMELLCLNYARAMDQDYEEVRKKFGEEYDYDRNLLRFVPVNIRLRELLRKNRRELHSSTNLENEYDRVLKGNVMAQLEKIRFSIARKKGELVSYRIMAEALPLIQKLNTSAVIKELDKIFDNSQECKTHLITLAEIVGSRSIENDYSQKLMKLAQAYKAVFEAWTAINTLPSFSLEFPIQLLHNQIGLLQKAVARNKATLVGSIAYLIKDFCDYLLEFCSLGVWIPDYKQIEYIKLQLQKDTKTTSNADFMKELDQLEQLAGAKRAVEESLQQLPL</sequence>
<dbReference type="InterPro" id="IPR038765">
    <property type="entry name" value="Papain-like_cys_pep_sf"/>
</dbReference>
<dbReference type="Proteomes" id="UP000281170">
    <property type="component" value="Plasmid 9"/>
</dbReference>
<proteinExistence type="predicted"/>
<reference evidence="5 7" key="2">
    <citation type="submission" date="2018-12" db="EMBL/GenBank/DDBJ databases">
        <authorList>
            <consortium name="Pathogen Informatics"/>
        </authorList>
    </citation>
    <scope>NUCLEOTIDE SEQUENCE [LARGE SCALE GENOMIC DNA]</scope>
    <source>
        <strain evidence="5 7">NCTC12735</strain>
        <plasmid evidence="7">9</plasmid>
    </source>
</reference>
<dbReference type="PROSITE" id="PS50600">
    <property type="entry name" value="ULP_PROTEASE"/>
    <property type="match status" value="1"/>
</dbReference>
<accession>A0A0W0R5G2</accession>
<dbReference type="GO" id="GO:0006508">
    <property type="term" value="P:proteolysis"/>
    <property type="evidence" value="ECO:0007669"/>
    <property type="project" value="UniProtKB-KW"/>
</dbReference>
<keyword evidence="1 4" id="KW-0645">Protease</keyword>
<reference evidence="4 6" key="1">
    <citation type="submission" date="2015-11" db="EMBL/GenBank/DDBJ databases">
        <title>Identification of large and diverse effector repertoires of 38 Legionella species.</title>
        <authorList>
            <person name="Burstein D."/>
            <person name="Amaro F."/>
            <person name="Zusman T."/>
            <person name="Lifshitz Z."/>
            <person name="Cohen O."/>
            <person name="Gilbert J.A."/>
            <person name="Pupko T."/>
            <person name="Shuman H.A."/>
            <person name="Segal G."/>
        </authorList>
    </citation>
    <scope>NUCLEOTIDE SEQUENCE [LARGE SCALE GENOMIC DNA]</scope>
    <source>
        <strain evidence="4 6">1762-AUS-E</strain>
    </source>
</reference>
<dbReference type="Pfam" id="PF02902">
    <property type="entry name" value="Peptidase_C48"/>
    <property type="match status" value="1"/>
</dbReference>
<evidence type="ECO:0000313" key="7">
    <source>
        <dbReference type="Proteomes" id="UP000281170"/>
    </source>
</evidence>
<evidence type="ECO:0000256" key="2">
    <source>
        <dbReference type="ARBA" id="ARBA00022801"/>
    </source>
</evidence>
<dbReference type="Proteomes" id="UP000054859">
    <property type="component" value="Unassembled WGS sequence"/>
</dbReference>
<dbReference type="SUPFAM" id="SSF54001">
    <property type="entry name" value="Cysteine proteinases"/>
    <property type="match status" value="1"/>
</dbReference>
<geneLocation type="plasmid" evidence="5 7">
    <name>9</name>
</geneLocation>